<dbReference type="RefSeq" id="WP_385920460.1">
    <property type="nucleotide sequence ID" value="NZ_BAABFR010000001.1"/>
</dbReference>
<dbReference type="Proteomes" id="UP001500635">
    <property type="component" value="Unassembled WGS sequence"/>
</dbReference>
<keyword evidence="1" id="KW-0472">Membrane</keyword>
<comment type="caution">
    <text evidence="2">The sequence shown here is derived from an EMBL/GenBank/DDBJ whole genome shotgun (WGS) entry which is preliminary data.</text>
</comment>
<evidence type="ECO:0000313" key="3">
    <source>
        <dbReference type="Proteomes" id="UP001500635"/>
    </source>
</evidence>
<evidence type="ECO:0000313" key="2">
    <source>
        <dbReference type="EMBL" id="GAA4382466.1"/>
    </source>
</evidence>
<reference evidence="3" key="1">
    <citation type="journal article" date="2019" name="Int. J. Syst. Evol. Microbiol.">
        <title>The Global Catalogue of Microorganisms (GCM) 10K type strain sequencing project: providing services to taxonomists for standard genome sequencing and annotation.</title>
        <authorList>
            <consortium name="The Broad Institute Genomics Platform"/>
            <consortium name="The Broad Institute Genome Sequencing Center for Infectious Disease"/>
            <person name="Wu L."/>
            <person name="Ma J."/>
        </authorList>
    </citation>
    <scope>NUCLEOTIDE SEQUENCE [LARGE SCALE GENOMIC DNA]</scope>
    <source>
        <strain evidence="3">JCM 17688</strain>
    </source>
</reference>
<evidence type="ECO:0000256" key="1">
    <source>
        <dbReference type="SAM" id="Phobius"/>
    </source>
</evidence>
<dbReference type="EMBL" id="BAABFR010000001">
    <property type="protein sequence ID" value="GAA4382466.1"/>
    <property type="molecule type" value="Genomic_DNA"/>
</dbReference>
<proteinExistence type="predicted"/>
<feature type="transmembrane region" description="Helical" evidence="1">
    <location>
        <begin position="7"/>
        <end position="26"/>
    </location>
</feature>
<gene>
    <name evidence="2" type="ORF">GCM10023147_00170</name>
</gene>
<sequence>MQTILDSGISATAIAAVLLNLLFNVLPPRTPPSTSGSTVAAAPALQITDTEMRILAEGGE</sequence>
<keyword evidence="1" id="KW-0812">Transmembrane</keyword>
<accession>A0ABP8IZZ3</accession>
<name>A0ABP8IZZ3_9ACTN</name>
<organism evidence="2 3">
    <name type="scientific">Tsukamurella soli</name>
    <dbReference type="NCBI Taxonomy" id="644556"/>
    <lineage>
        <taxon>Bacteria</taxon>
        <taxon>Bacillati</taxon>
        <taxon>Actinomycetota</taxon>
        <taxon>Actinomycetes</taxon>
        <taxon>Mycobacteriales</taxon>
        <taxon>Tsukamurellaceae</taxon>
        <taxon>Tsukamurella</taxon>
    </lineage>
</organism>
<protein>
    <submittedName>
        <fullName evidence="2">Uncharacterized protein</fullName>
    </submittedName>
</protein>
<keyword evidence="3" id="KW-1185">Reference proteome</keyword>
<keyword evidence="1" id="KW-1133">Transmembrane helix</keyword>